<gene>
    <name evidence="2" type="ORF">RchiOBHm_Chr2g0175741</name>
</gene>
<dbReference type="AlphaFoldDB" id="A0A2P6S6K5"/>
<accession>A0A2P6S6K5</accession>
<keyword evidence="1" id="KW-1133">Transmembrane helix</keyword>
<dbReference type="Gramene" id="PRQ54279">
    <property type="protein sequence ID" value="PRQ54279"/>
    <property type="gene ID" value="RchiOBHm_Chr2g0175741"/>
</dbReference>
<dbReference type="EMBL" id="PDCK01000040">
    <property type="protein sequence ID" value="PRQ54279.1"/>
    <property type="molecule type" value="Genomic_DNA"/>
</dbReference>
<keyword evidence="1" id="KW-0812">Transmembrane</keyword>
<keyword evidence="3" id="KW-1185">Reference proteome</keyword>
<proteinExistence type="predicted"/>
<sequence length="145" mass="16586">MNFLAQVFLLLCYCFCLTGLTNLAFRSAPCSTISKQTFTIFVISTEGAQITSVITPSSVTRFLLGILEPGVCHNRWRRRYDLMLRWRIDIKQQLDYCGRKTMRLMKMWWLLESLGFLSFTFGLLTCNLATPIMGCILFTLGLCAS</sequence>
<comment type="caution">
    <text evidence="2">The sequence shown here is derived from an EMBL/GenBank/DDBJ whole genome shotgun (WGS) entry which is preliminary data.</text>
</comment>
<feature type="transmembrane region" description="Helical" evidence="1">
    <location>
        <begin position="6"/>
        <end position="25"/>
    </location>
</feature>
<evidence type="ECO:0000313" key="2">
    <source>
        <dbReference type="EMBL" id="PRQ54279.1"/>
    </source>
</evidence>
<evidence type="ECO:0000313" key="3">
    <source>
        <dbReference type="Proteomes" id="UP000238479"/>
    </source>
</evidence>
<feature type="transmembrane region" description="Helical" evidence="1">
    <location>
        <begin position="109"/>
        <end position="142"/>
    </location>
</feature>
<protein>
    <submittedName>
        <fullName evidence="2">Uncharacterized protein</fullName>
    </submittedName>
</protein>
<organism evidence="2 3">
    <name type="scientific">Rosa chinensis</name>
    <name type="common">China rose</name>
    <dbReference type="NCBI Taxonomy" id="74649"/>
    <lineage>
        <taxon>Eukaryota</taxon>
        <taxon>Viridiplantae</taxon>
        <taxon>Streptophyta</taxon>
        <taxon>Embryophyta</taxon>
        <taxon>Tracheophyta</taxon>
        <taxon>Spermatophyta</taxon>
        <taxon>Magnoliopsida</taxon>
        <taxon>eudicotyledons</taxon>
        <taxon>Gunneridae</taxon>
        <taxon>Pentapetalae</taxon>
        <taxon>rosids</taxon>
        <taxon>fabids</taxon>
        <taxon>Rosales</taxon>
        <taxon>Rosaceae</taxon>
        <taxon>Rosoideae</taxon>
        <taxon>Rosoideae incertae sedis</taxon>
        <taxon>Rosa</taxon>
    </lineage>
</organism>
<name>A0A2P6S6K5_ROSCH</name>
<dbReference type="Proteomes" id="UP000238479">
    <property type="component" value="Chromosome 2"/>
</dbReference>
<keyword evidence="1" id="KW-0472">Membrane</keyword>
<reference evidence="2 3" key="1">
    <citation type="journal article" date="2018" name="Nat. Genet.">
        <title>The Rosa genome provides new insights in the design of modern roses.</title>
        <authorList>
            <person name="Bendahmane M."/>
        </authorList>
    </citation>
    <scope>NUCLEOTIDE SEQUENCE [LARGE SCALE GENOMIC DNA]</scope>
    <source>
        <strain evidence="3">cv. Old Blush</strain>
    </source>
</reference>
<evidence type="ECO:0000256" key="1">
    <source>
        <dbReference type="SAM" id="Phobius"/>
    </source>
</evidence>